<gene>
    <name evidence="3" type="ORF">AK812_SmicGene28247</name>
</gene>
<organism evidence="3 4">
    <name type="scientific">Symbiodinium microadriaticum</name>
    <name type="common">Dinoflagellate</name>
    <name type="synonym">Zooxanthella microadriatica</name>
    <dbReference type="NCBI Taxonomy" id="2951"/>
    <lineage>
        <taxon>Eukaryota</taxon>
        <taxon>Sar</taxon>
        <taxon>Alveolata</taxon>
        <taxon>Dinophyceae</taxon>
        <taxon>Suessiales</taxon>
        <taxon>Symbiodiniaceae</taxon>
        <taxon>Symbiodinium</taxon>
    </lineage>
</organism>
<evidence type="ECO:0000256" key="2">
    <source>
        <dbReference type="SAM" id="Phobius"/>
    </source>
</evidence>
<protein>
    <submittedName>
        <fullName evidence="3">Uncharacterized protein</fullName>
    </submittedName>
</protein>
<feature type="transmembrane region" description="Helical" evidence="2">
    <location>
        <begin position="628"/>
        <end position="651"/>
    </location>
</feature>
<reference evidence="3 4" key="1">
    <citation type="submission" date="2016-02" db="EMBL/GenBank/DDBJ databases">
        <title>Genome analysis of coral dinoflagellate symbionts highlights evolutionary adaptations to a symbiotic lifestyle.</title>
        <authorList>
            <person name="Aranda M."/>
            <person name="Li Y."/>
            <person name="Liew Y.J."/>
            <person name="Baumgarten S."/>
            <person name="Simakov O."/>
            <person name="Wilson M."/>
            <person name="Piel J."/>
            <person name="Ashoor H."/>
            <person name="Bougouffa S."/>
            <person name="Bajic V.B."/>
            <person name="Ryu T."/>
            <person name="Ravasi T."/>
            <person name="Bayer T."/>
            <person name="Micklem G."/>
            <person name="Kim H."/>
            <person name="Bhak J."/>
            <person name="Lajeunesse T.C."/>
            <person name="Voolstra C.R."/>
        </authorList>
    </citation>
    <scope>NUCLEOTIDE SEQUENCE [LARGE SCALE GENOMIC DNA]</scope>
    <source>
        <strain evidence="3 4">CCMP2467</strain>
    </source>
</reference>
<feature type="region of interest" description="Disordered" evidence="1">
    <location>
        <begin position="349"/>
        <end position="373"/>
    </location>
</feature>
<dbReference type="EMBL" id="LSRX01000723">
    <property type="protein sequence ID" value="OLP90223.1"/>
    <property type="molecule type" value="Genomic_DNA"/>
</dbReference>
<comment type="caution">
    <text evidence="3">The sequence shown here is derived from an EMBL/GenBank/DDBJ whole genome shotgun (WGS) entry which is preliminary data.</text>
</comment>
<dbReference type="AlphaFoldDB" id="A0A1Q9D4U8"/>
<feature type="transmembrane region" description="Helical" evidence="2">
    <location>
        <begin position="268"/>
        <end position="287"/>
    </location>
</feature>
<feature type="transmembrane region" description="Helical" evidence="2">
    <location>
        <begin position="398"/>
        <end position="418"/>
    </location>
</feature>
<feature type="transmembrane region" description="Helical" evidence="2">
    <location>
        <begin position="99"/>
        <end position="118"/>
    </location>
</feature>
<keyword evidence="2" id="KW-1133">Transmembrane helix</keyword>
<feature type="transmembrane region" description="Helical" evidence="2">
    <location>
        <begin position="234"/>
        <end position="256"/>
    </location>
</feature>
<keyword evidence="2" id="KW-0812">Transmembrane</keyword>
<feature type="transmembrane region" description="Helical" evidence="2">
    <location>
        <begin position="191"/>
        <end position="214"/>
    </location>
</feature>
<keyword evidence="4" id="KW-1185">Reference proteome</keyword>
<keyword evidence="2" id="KW-0472">Membrane</keyword>
<feature type="transmembrane region" description="Helical" evidence="2">
    <location>
        <begin position="469"/>
        <end position="496"/>
    </location>
</feature>
<dbReference type="OrthoDB" id="457953at2759"/>
<evidence type="ECO:0000313" key="3">
    <source>
        <dbReference type="EMBL" id="OLP90223.1"/>
    </source>
</evidence>
<feature type="compositionally biased region" description="Polar residues" evidence="1">
    <location>
        <begin position="356"/>
        <end position="366"/>
    </location>
</feature>
<evidence type="ECO:0000256" key="1">
    <source>
        <dbReference type="SAM" id="MobiDB-lite"/>
    </source>
</evidence>
<name>A0A1Q9D4U8_SYMMI</name>
<evidence type="ECO:0000313" key="4">
    <source>
        <dbReference type="Proteomes" id="UP000186817"/>
    </source>
</evidence>
<sequence>MKRLIYHPGVTANVSWGSAAAVGPPPAQPLQIRRSNERTYPEFGRSSRCRLVVLGIEVGGRRSAEAANFVRLLARARACTALPLQRAATIAAFVGRWSGLLAVAAVRLFAAILLSLPIPNAAIVDGEPPLLSDILADSAKSPGQRATQAVIAAGLEAKAVPAYLPLLRLQMWHAFILSEETQQTKAVRLGVLIDIVGCIAAIVRASLVPLVLFFQPRRAQDGHRISETSSFGQVIFGVLASLVPFSILYLVSFLMLVVDKHLRPPDLLAPPAMASCCNVALAVRVWISFRELQATDFAEPHRSASHELIGRSLMLHAQGLVQPLQLKMGAGAGTPKKKRYAVQPISERRDAAASWSPRQASHQGGKSASEAARAQEVKEMKLNSLEDDESVGSFVEDGFWFCSVVAFVCMVNLFALGVEVDNRCQSGDCVSQNSYFELRQHRGLATVSMLQRQHQQHITTFTTTTTTTIIIIIIIIIIITIFTLVVITTTATAVAAQQQQQHHLRQLLLIIITYARPASKGVCTCTEPLDCLARNRIRSNRAQALFVLDVGIRILATGPRLYFLGPPNRDWEDFIPSGSQITPVRIEFVSCIDTLLAACLQTRQVQLNASFRELWLVVSALGETMWTLFWVGVMIIGVIWVCGILVTMAVLDQKKEDFNLDRAEWDFDEQPVIKIEQKTNKSQAANTMHCTAVTDMMPILRSYWGSVLRSSYSLFQVVTRDKWSDSLVWLCAQN</sequence>
<accession>A0A1Q9D4U8</accession>
<proteinExistence type="predicted"/>
<dbReference type="Proteomes" id="UP000186817">
    <property type="component" value="Unassembled WGS sequence"/>
</dbReference>